<dbReference type="HAMAP" id="MF_00995">
    <property type="entry name" value="MqnA"/>
    <property type="match status" value="1"/>
</dbReference>
<dbReference type="PANTHER" id="PTHR37690">
    <property type="entry name" value="CHORISMATE DEHYDRATASE"/>
    <property type="match status" value="1"/>
</dbReference>
<comment type="function">
    <text evidence="4">Catalyzes the dehydration of chorismate into 3-[(1-carboxyvinyl)oxy]benzoate, a step in the biosynthesis of menaquinone (MK, vitamin K2).</text>
</comment>
<dbReference type="InterPro" id="IPR003773">
    <property type="entry name" value="Menaquinone_biosynth"/>
</dbReference>
<dbReference type="SUPFAM" id="SSF53850">
    <property type="entry name" value="Periplasmic binding protein-like II"/>
    <property type="match status" value="1"/>
</dbReference>
<dbReference type="InterPro" id="IPR030868">
    <property type="entry name" value="MqnA"/>
</dbReference>
<evidence type="ECO:0000313" key="6">
    <source>
        <dbReference type="Proteomes" id="UP000570361"/>
    </source>
</evidence>
<dbReference type="UniPathway" id="UPA00079"/>
<dbReference type="CDD" id="cd13634">
    <property type="entry name" value="PBP2_Sco4506"/>
    <property type="match status" value="1"/>
</dbReference>
<dbReference type="AlphaFoldDB" id="A0A7W5AV68"/>
<dbReference type="EC" id="4.2.1.151" evidence="4"/>
<dbReference type="Pfam" id="PF02621">
    <property type="entry name" value="VitK2_biosynth"/>
    <property type="match status" value="1"/>
</dbReference>
<proteinExistence type="inferred from homology"/>
<reference evidence="5 6" key="1">
    <citation type="submission" date="2020-08" db="EMBL/GenBank/DDBJ databases">
        <title>Genomic Encyclopedia of Type Strains, Phase III (KMG-III): the genomes of soil and plant-associated and newly described type strains.</title>
        <authorList>
            <person name="Whitman W."/>
        </authorList>
    </citation>
    <scope>NUCLEOTIDE SEQUENCE [LARGE SCALE GENOMIC DNA]</scope>
    <source>
        <strain evidence="5 6">CECT 5862</strain>
    </source>
</reference>
<evidence type="ECO:0000256" key="1">
    <source>
        <dbReference type="ARBA" id="ARBA00004863"/>
    </source>
</evidence>
<evidence type="ECO:0000256" key="4">
    <source>
        <dbReference type="HAMAP-Rule" id="MF_00995"/>
    </source>
</evidence>
<accession>A0A7W5AV68</accession>
<keyword evidence="6" id="KW-1185">Reference proteome</keyword>
<dbReference type="RefSeq" id="WP_409348532.1">
    <property type="nucleotide sequence ID" value="NZ_JACHXK010000002.1"/>
</dbReference>
<dbReference type="GO" id="GO:0016836">
    <property type="term" value="F:hydro-lyase activity"/>
    <property type="evidence" value="ECO:0007669"/>
    <property type="project" value="UniProtKB-UniRule"/>
</dbReference>
<gene>
    <name evidence="4" type="primary">mqnA</name>
    <name evidence="5" type="ORF">FHS18_001335</name>
</gene>
<comment type="similarity">
    <text evidence="4">Belongs to the MqnA/MqnD family. MqnA subfamily.</text>
</comment>
<keyword evidence="3 4" id="KW-0456">Lyase</keyword>
<organism evidence="5 6">
    <name type="scientific">Paenibacillus phyllosphaerae</name>
    <dbReference type="NCBI Taxonomy" id="274593"/>
    <lineage>
        <taxon>Bacteria</taxon>
        <taxon>Bacillati</taxon>
        <taxon>Bacillota</taxon>
        <taxon>Bacilli</taxon>
        <taxon>Bacillales</taxon>
        <taxon>Paenibacillaceae</taxon>
        <taxon>Paenibacillus</taxon>
    </lineage>
</organism>
<comment type="pathway">
    <text evidence="1 4">Quinol/quinone metabolism; menaquinone biosynthesis.</text>
</comment>
<comment type="catalytic activity">
    <reaction evidence="4">
        <text>chorismate = 3-[(1-carboxyvinyl)-oxy]benzoate + H2O</text>
        <dbReference type="Rhea" id="RHEA:40051"/>
        <dbReference type="ChEBI" id="CHEBI:15377"/>
        <dbReference type="ChEBI" id="CHEBI:29748"/>
        <dbReference type="ChEBI" id="CHEBI:76981"/>
        <dbReference type="EC" id="4.2.1.151"/>
    </reaction>
</comment>
<evidence type="ECO:0000313" key="5">
    <source>
        <dbReference type="EMBL" id="MBB3109283.1"/>
    </source>
</evidence>
<name>A0A7W5AV68_9BACL</name>
<protein>
    <recommendedName>
        <fullName evidence="4">Chorismate dehydratase</fullName>
        <ecNumber evidence="4">4.2.1.151</ecNumber>
    </recommendedName>
    <alternativeName>
        <fullName evidence="4">Menaquinone biosynthetic enzyme MqnA</fullName>
    </alternativeName>
</protein>
<evidence type="ECO:0000256" key="3">
    <source>
        <dbReference type="ARBA" id="ARBA00023239"/>
    </source>
</evidence>
<keyword evidence="2 4" id="KW-0474">Menaquinone biosynthesis</keyword>
<sequence>MGLNRPITIGRIDYANAWPLFHFSEEKLPEERFTIVRRVPSLLNQAMRNGELDVTAMAAFAYGQHADNYLLLPDLSVSAKGRVNSILLFLKAPLEEVLKGTIAVTNTSATSINLLKIIMGMYYQANPAYVTMEPELDSMLEQADAALIIGDPAIKASWQAEGLTVIDLGQLWRDWTGYGMTFALVAVRKEIAELDPESIAQVLEALTYSKARSLREPQVLVDKACAELGGTSDYWSRYFRELHHDFGAAEQTGLSLYFEYAYKLGLLDHQVNMRFFDVRSVLQVNE</sequence>
<dbReference type="Gene3D" id="3.40.190.10">
    <property type="entry name" value="Periplasmic binding protein-like II"/>
    <property type="match status" value="2"/>
</dbReference>
<dbReference type="GO" id="GO:0009234">
    <property type="term" value="P:menaquinone biosynthetic process"/>
    <property type="evidence" value="ECO:0007669"/>
    <property type="project" value="UniProtKB-UniRule"/>
</dbReference>
<comment type="caution">
    <text evidence="5">The sequence shown here is derived from an EMBL/GenBank/DDBJ whole genome shotgun (WGS) entry which is preliminary data.</text>
</comment>
<evidence type="ECO:0000256" key="2">
    <source>
        <dbReference type="ARBA" id="ARBA00022428"/>
    </source>
</evidence>
<dbReference type="Proteomes" id="UP000570361">
    <property type="component" value="Unassembled WGS sequence"/>
</dbReference>
<dbReference type="PANTHER" id="PTHR37690:SF1">
    <property type="entry name" value="CHORISMATE DEHYDRATASE"/>
    <property type="match status" value="1"/>
</dbReference>
<dbReference type="EMBL" id="JACHXK010000002">
    <property type="protein sequence ID" value="MBB3109283.1"/>
    <property type="molecule type" value="Genomic_DNA"/>
</dbReference>